<dbReference type="GO" id="GO:0016042">
    <property type="term" value="P:lipid catabolic process"/>
    <property type="evidence" value="ECO:0007669"/>
    <property type="project" value="UniProtKB-KW"/>
</dbReference>
<evidence type="ECO:0000256" key="2">
    <source>
        <dbReference type="ARBA" id="ARBA00022729"/>
    </source>
</evidence>
<protein>
    <recommendedName>
        <fullName evidence="8">Partial AB-hydrolase lipase domain-containing protein</fullName>
    </recommendedName>
</protein>
<sequence length="879" mass="101064">MEDKYAMKSQRSKSNVVINAANDTFELFNGLFHMPALTCRRLRWSFILCLISVVIYYLSFIDAEKPSILHLSVEEIIEKENYPVDKVVIESEDGYLLTLHRIPNSDGPPVFLKHGILSSTVDWLKSGKNRSLPYFLWDRGFDVWMGNARGNAYSRSHKTLPTDDRRFWDFDLHEMGYYDDAAFIEYISKTRSSKVFYVGYSLGTLTFSIMAAERPEVAKKVKAMVALAPAIYMGNIDHRLVHLIARYQKEIQALAQLFKIHELFGHSRVFDYMGNYMCRLHLIGDHVCSQIFYFILGYSPKQLDKSRLPIIFTKYPSGMSFKSFYHILQLISSNGLQKFDYGLVENMNIYNSSTPPKYNISRINIPTAVFLSKTDPLSTEQDALRFYDELPEKLGLHYIDRTFNHLDFIIGKDISEVINTKIVDIFSDLIISETCFILQHFIITLTSIASRIHMLSRKSLKKVINLNIYIVMMSFSKKYIVNMLRADKKFTRSIIVSIAVSILLYYFLNIQHGQKIHLKTPEDFIANENYTCKTHTVETEDGYLLTAHRIPNPSGPPVFLQHGLLSSSLDWLKNGRNRSLAFFLSDHGYDVWIGNSRGNTYSKNHKTLSPADRQFWNFSWHEMGIYDDAAYVSYITNMTGKKLFYIGYSMGTSSFSIMASEKTDVAKNVAAMVGLAPAVYMNHIDSPFAHFLATNLNKLQFIADLLGIDEFFKQHVVFDFFADTICNVPVMGKWICSIAISGFVGPEQLDHERLPIYFSKYPSGTSFKSFCHLLQLIEANEFQNFDYGQENNLKIYNSTRPPKYSLSNIQVPIAIFISETDPFINEKDALNFYNQLPQKLGLYYVDHPFIHGDFILGKNATEIIYNKILKIFSDVSKST</sequence>
<gene>
    <name evidence="9" type="ORF">TKK_015612</name>
</gene>
<reference evidence="9 10" key="1">
    <citation type="journal article" date="2024" name="bioRxiv">
        <title>A reference genome for Trichogramma kaykai: A tiny desert-dwelling parasitoid wasp with competing sex-ratio distorters.</title>
        <authorList>
            <person name="Culotta J."/>
            <person name="Lindsey A.R."/>
        </authorList>
    </citation>
    <scope>NUCLEOTIDE SEQUENCE [LARGE SCALE GENOMIC DNA]</scope>
    <source>
        <strain evidence="9 10">KSX58</strain>
    </source>
</reference>
<dbReference type="Gene3D" id="3.40.50.1820">
    <property type="entry name" value="alpha/beta hydrolase"/>
    <property type="match status" value="2"/>
</dbReference>
<keyword evidence="7" id="KW-0472">Membrane</keyword>
<dbReference type="InterPro" id="IPR006693">
    <property type="entry name" value="AB_hydrolase_lipase"/>
</dbReference>
<feature type="domain" description="Partial AB-hydrolase lipase" evidence="8">
    <location>
        <begin position="523"/>
        <end position="575"/>
    </location>
</feature>
<evidence type="ECO:0000313" key="10">
    <source>
        <dbReference type="Proteomes" id="UP001627154"/>
    </source>
</evidence>
<keyword evidence="5" id="KW-0443">Lipid metabolism</keyword>
<dbReference type="EMBL" id="JBJJXI010000123">
    <property type="protein sequence ID" value="KAL3389384.1"/>
    <property type="molecule type" value="Genomic_DNA"/>
</dbReference>
<evidence type="ECO:0000256" key="6">
    <source>
        <dbReference type="ARBA" id="ARBA00023180"/>
    </source>
</evidence>
<proteinExistence type="inferred from homology"/>
<dbReference type="SUPFAM" id="SSF53474">
    <property type="entry name" value="alpha/beta-Hydrolases"/>
    <property type="match status" value="2"/>
</dbReference>
<keyword evidence="3" id="KW-0378">Hydrolase</keyword>
<dbReference type="AlphaFoldDB" id="A0ABD2W8J7"/>
<keyword evidence="10" id="KW-1185">Reference proteome</keyword>
<dbReference type="Proteomes" id="UP001627154">
    <property type="component" value="Unassembled WGS sequence"/>
</dbReference>
<evidence type="ECO:0000256" key="1">
    <source>
        <dbReference type="ARBA" id="ARBA00010701"/>
    </source>
</evidence>
<keyword evidence="7" id="KW-0812">Transmembrane</keyword>
<evidence type="ECO:0000256" key="5">
    <source>
        <dbReference type="ARBA" id="ARBA00023098"/>
    </source>
</evidence>
<keyword evidence="6" id="KW-0325">Glycoprotein</keyword>
<dbReference type="InterPro" id="IPR029058">
    <property type="entry name" value="AB_hydrolase_fold"/>
</dbReference>
<evidence type="ECO:0000256" key="7">
    <source>
        <dbReference type="SAM" id="Phobius"/>
    </source>
</evidence>
<name>A0ABD2W8J7_9HYME</name>
<evidence type="ECO:0000256" key="4">
    <source>
        <dbReference type="ARBA" id="ARBA00022963"/>
    </source>
</evidence>
<evidence type="ECO:0000259" key="8">
    <source>
        <dbReference type="Pfam" id="PF04083"/>
    </source>
</evidence>
<dbReference type="FunFam" id="3.40.50.1820:FF:000057">
    <property type="entry name" value="Lipase"/>
    <property type="match status" value="2"/>
</dbReference>
<comment type="similarity">
    <text evidence="1">Belongs to the AB hydrolase superfamily. Lipase family.</text>
</comment>
<feature type="domain" description="Partial AB-hydrolase lipase" evidence="8">
    <location>
        <begin position="73"/>
        <end position="126"/>
    </location>
</feature>
<keyword evidence="2" id="KW-0732">Signal</keyword>
<evidence type="ECO:0000313" key="9">
    <source>
        <dbReference type="EMBL" id="KAL3389384.1"/>
    </source>
</evidence>
<feature type="transmembrane region" description="Helical" evidence="7">
    <location>
        <begin position="42"/>
        <end position="60"/>
    </location>
</feature>
<keyword evidence="7" id="KW-1133">Transmembrane helix</keyword>
<evidence type="ECO:0000256" key="3">
    <source>
        <dbReference type="ARBA" id="ARBA00022801"/>
    </source>
</evidence>
<keyword evidence="4" id="KW-0442">Lipid degradation</keyword>
<organism evidence="9 10">
    <name type="scientific">Trichogramma kaykai</name>
    <dbReference type="NCBI Taxonomy" id="54128"/>
    <lineage>
        <taxon>Eukaryota</taxon>
        <taxon>Metazoa</taxon>
        <taxon>Ecdysozoa</taxon>
        <taxon>Arthropoda</taxon>
        <taxon>Hexapoda</taxon>
        <taxon>Insecta</taxon>
        <taxon>Pterygota</taxon>
        <taxon>Neoptera</taxon>
        <taxon>Endopterygota</taxon>
        <taxon>Hymenoptera</taxon>
        <taxon>Apocrita</taxon>
        <taxon>Proctotrupomorpha</taxon>
        <taxon>Chalcidoidea</taxon>
        <taxon>Trichogrammatidae</taxon>
        <taxon>Trichogramma</taxon>
    </lineage>
</organism>
<accession>A0ABD2W8J7</accession>
<comment type="caution">
    <text evidence="9">The sequence shown here is derived from an EMBL/GenBank/DDBJ whole genome shotgun (WGS) entry which is preliminary data.</text>
</comment>
<dbReference type="PANTHER" id="PTHR11005">
    <property type="entry name" value="LYSOSOMAL ACID LIPASE-RELATED"/>
    <property type="match status" value="1"/>
</dbReference>
<dbReference type="Pfam" id="PF04083">
    <property type="entry name" value="Abhydro_lipase"/>
    <property type="match status" value="2"/>
</dbReference>
<dbReference type="GO" id="GO:0016787">
    <property type="term" value="F:hydrolase activity"/>
    <property type="evidence" value="ECO:0007669"/>
    <property type="project" value="UniProtKB-KW"/>
</dbReference>